<gene>
    <name evidence="1" type="ORF">I3517_17635</name>
</gene>
<accession>A0A8I0ZRT7</accession>
<dbReference type="EMBL" id="JAECSB010000064">
    <property type="protein sequence ID" value="MBH5144430.1"/>
    <property type="molecule type" value="Genomic_DNA"/>
</dbReference>
<evidence type="ECO:0000313" key="1">
    <source>
        <dbReference type="EMBL" id="MBH5144430.1"/>
    </source>
</evidence>
<evidence type="ECO:0000313" key="2">
    <source>
        <dbReference type="Proteomes" id="UP000627573"/>
    </source>
</evidence>
<dbReference type="OrthoDB" id="5879561at2"/>
<dbReference type="RefSeq" id="WP_030535789.1">
    <property type="nucleotide sequence ID" value="NZ_AP018733.1"/>
</dbReference>
<dbReference type="Proteomes" id="UP000627573">
    <property type="component" value="Unassembled WGS sequence"/>
</dbReference>
<keyword evidence="2" id="KW-1185">Reference proteome</keyword>
<protein>
    <submittedName>
        <fullName evidence="1">Uncharacterized protein</fullName>
    </submittedName>
</protein>
<name>A0A8I0ZRT7_RHOER</name>
<comment type="caution">
    <text evidence="1">The sequence shown here is derived from an EMBL/GenBank/DDBJ whole genome shotgun (WGS) entry which is preliminary data.</text>
</comment>
<sequence length="139" mass="14878">MDHWVVVPEQPGFVGDRTVVDTATSPPTVERAHFVLTRQPTDGLIGAGPLVLVDRETAEAFEDNVFGEVSLHPADLDTDPASGLLRVPDFVWCQVHGQAGMLDIGLTEDGRLVMSGQALLVFHSFGGGIDNATISEWLG</sequence>
<reference evidence="1 2" key="1">
    <citation type="submission" date="2020-12" db="EMBL/GenBank/DDBJ databases">
        <title>Draft genome sequence of furan degrading bacterial strain FUR100.</title>
        <authorList>
            <person name="Woiski C."/>
        </authorList>
    </citation>
    <scope>NUCLEOTIDE SEQUENCE [LARGE SCALE GENOMIC DNA]</scope>
    <source>
        <strain evidence="1 2">FUR100</strain>
    </source>
</reference>
<dbReference type="AlphaFoldDB" id="A0A8I0ZRT7"/>
<proteinExistence type="predicted"/>
<organism evidence="1 2">
    <name type="scientific">Rhodococcus erythropolis</name>
    <name type="common">Arthrobacter picolinophilus</name>
    <dbReference type="NCBI Taxonomy" id="1833"/>
    <lineage>
        <taxon>Bacteria</taxon>
        <taxon>Bacillati</taxon>
        <taxon>Actinomycetota</taxon>
        <taxon>Actinomycetes</taxon>
        <taxon>Mycobacteriales</taxon>
        <taxon>Nocardiaceae</taxon>
        <taxon>Rhodococcus</taxon>
        <taxon>Rhodococcus erythropolis group</taxon>
    </lineage>
</organism>